<dbReference type="InterPro" id="IPR027417">
    <property type="entry name" value="P-loop_NTPase"/>
</dbReference>
<protein>
    <submittedName>
        <fullName evidence="1">Uncharacterized protein</fullName>
    </submittedName>
</protein>
<name>A0A6I6JSE3_9BACT</name>
<gene>
    <name evidence="1" type="ORF">GM418_20285</name>
</gene>
<dbReference type="Proteomes" id="UP000428260">
    <property type="component" value="Chromosome"/>
</dbReference>
<accession>A0A6I6JSE3</accession>
<evidence type="ECO:0000313" key="1">
    <source>
        <dbReference type="EMBL" id="QGY45926.1"/>
    </source>
</evidence>
<dbReference type="RefSeq" id="WP_158869065.1">
    <property type="nucleotide sequence ID" value="NZ_CP046401.1"/>
</dbReference>
<proteinExistence type="predicted"/>
<sequence length="811" mass="94785">MTFEKAIEKIFEGNCILFTGSGFSFGAKNILTKASDIKSAPDLAKLLYRDSGYSSSNTDLKKAATAYLKKKSVYDLIDILKKEFTISEISSDHEYIGSFKWSKVYTTNYDDIIETAYKQNRTGEYLTPVTLSDHPNDFPDKDKVVVHLNGYIDDLTADTLNSDFRLVNRSYLTDDFEKSKWIEIFKGDIKACDAIFFVGFSLDYDLDIARIIHNSDINNKAYFIVWDKEDEINVETLKEFGDVQPISLSGFVQKIRDVKKGYIPTIHKLFNPLCFSQPILKKPLPKIRDIDFYNLLLFGDLNDHILYHSLLDPSKFKYFSLREGVEKVIDDIKDGKENFLIEAGLGNGKTLFLRALSILLIKEGYRVFFFEKYRACIESEIQKICDEYDKSVLIFDDYHTAKEHIAFFSLRRKSQILITSERIHLHEVIFEEIEDTIGEYETINIDSLTDNELTILDNYLSNYSLWKEFTTKPAERIEYMSTTCRRQMCNIILSRIKSPDLSKRIETIINNIKKKDEFYTAVIVILISESFRFRLELGELVETIGSAALNNPGFKANAHIKEFINFEQNQISFKSPILSQYILSNIVHPELVIDSLILIASNLDNKYDIHKPSKDKLISIINFRTIQKSINLNEPVWKREIFRFYETIKDYNFCRNNIHFWLQYAIARLSDYNYEIAGAYFEKCYELAKTIKGYDTYKIDNHYCRFILENEVENGNKSTCMNAFEHAHSILINTRRGEEKKHYPFRVAGQYERFYKKYFNALEAHHRKKFLTACDEMLKKCEKYLQLVGVAHVRYVHDTKRKLESILQENL</sequence>
<dbReference type="SUPFAM" id="SSF52540">
    <property type="entry name" value="P-loop containing nucleoside triphosphate hydrolases"/>
    <property type="match status" value="1"/>
</dbReference>
<keyword evidence="2" id="KW-1185">Reference proteome</keyword>
<dbReference type="Pfam" id="PF13289">
    <property type="entry name" value="SIR2_2"/>
    <property type="match status" value="1"/>
</dbReference>
<reference evidence="1 2" key="1">
    <citation type="submission" date="2019-11" db="EMBL/GenBank/DDBJ databases">
        <authorList>
            <person name="Zheng R.K."/>
            <person name="Sun C.M."/>
        </authorList>
    </citation>
    <scope>NUCLEOTIDE SEQUENCE [LARGE SCALE GENOMIC DNA]</scope>
    <source>
        <strain evidence="1 2">WC007</strain>
    </source>
</reference>
<dbReference type="EMBL" id="CP046401">
    <property type="protein sequence ID" value="QGY45926.1"/>
    <property type="molecule type" value="Genomic_DNA"/>
</dbReference>
<organism evidence="1 2">
    <name type="scientific">Maribellus comscasis</name>
    <dbReference type="NCBI Taxonomy" id="2681766"/>
    <lineage>
        <taxon>Bacteria</taxon>
        <taxon>Pseudomonadati</taxon>
        <taxon>Bacteroidota</taxon>
        <taxon>Bacteroidia</taxon>
        <taxon>Marinilabiliales</taxon>
        <taxon>Prolixibacteraceae</taxon>
        <taxon>Maribellus</taxon>
    </lineage>
</organism>
<evidence type="ECO:0000313" key="2">
    <source>
        <dbReference type="Proteomes" id="UP000428260"/>
    </source>
</evidence>
<dbReference type="KEGG" id="mcos:GM418_20285"/>
<dbReference type="AlphaFoldDB" id="A0A6I6JSE3"/>